<evidence type="ECO:0000256" key="2">
    <source>
        <dbReference type="ARBA" id="ARBA00008834"/>
    </source>
</evidence>
<dbReference type="SUPFAM" id="SSF51126">
    <property type="entry name" value="Pectin lyase-like"/>
    <property type="match status" value="1"/>
</dbReference>
<evidence type="ECO:0008006" key="13">
    <source>
        <dbReference type="Google" id="ProtNLM"/>
    </source>
</evidence>
<dbReference type="FunFam" id="2.160.20.10:FF:000016">
    <property type="entry name" value="Polygalacturonase 7"/>
    <property type="match status" value="1"/>
</dbReference>
<evidence type="ECO:0000256" key="9">
    <source>
        <dbReference type="RuleBase" id="RU361169"/>
    </source>
</evidence>
<keyword evidence="7" id="KW-0961">Cell wall biogenesis/degradation</keyword>
<accession>A0ABD3LM13</accession>
<evidence type="ECO:0000313" key="11">
    <source>
        <dbReference type="EMBL" id="KAL3752830.1"/>
    </source>
</evidence>
<dbReference type="PROSITE" id="PS00502">
    <property type="entry name" value="POLYGALACTURONASE"/>
    <property type="match status" value="1"/>
</dbReference>
<keyword evidence="5 9" id="KW-0378">Hydrolase</keyword>
<reference evidence="11 12" key="1">
    <citation type="submission" date="2024-11" db="EMBL/GenBank/DDBJ databases">
        <title>Chromosome-level genome assembly of Eucalyptus globulus Labill. provides insights into its genome evolution.</title>
        <authorList>
            <person name="Li X."/>
        </authorList>
    </citation>
    <scope>NUCLEOTIDE SEQUENCE [LARGE SCALE GENOMIC DNA]</scope>
    <source>
        <strain evidence="11">CL2024</strain>
        <tissue evidence="11">Fresh tender leaves</tissue>
    </source>
</reference>
<keyword evidence="4" id="KW-0964">Secreted</keyword>
<dbReference type="GO" id="GO:0016798">
    <property type="term" value="F:hydrolase activity, acting on glycosyl bonds"/>
    <property type="evidence" value="ECO:0007669"/>
    <property type="project" value="UniProtKB-KW"/>
</dbReference>
<dbReference type="PANTHER" id="PTHR31375">
    <property type="match status" value="1"/>
</dbReference>
<dbReference type="Proteomes" id="UP001634007">
    <property type="component" value="Unassembled WGS sequence"/>
</dbReference>
<evidence type="ECO:0000256" key="1">
    <source>
        <dbReference type="ARBA" id="ARBA00004191"/>
    </source>
</evidence>
<comment type="subcellular location">
    <subcellularLocation>
        <location evidence="1">Secreted</location>
        <location evidence="1">Cell wall</location>
    </subcellularLocation>
</comment>
<name>A0ABD3LM13_EUCGL</name>
<dbReference type="EMBL" id="JBJKBG010000001">
    <property type="protein sequence ID" value="KAL3752830.1"/>
    <property type="molecule type" value="Genomic_DNA"/>
</dbReference>
<feature type="active site" evidence="8">
    <location>
        <position position="252"/>
    </location>
</feature>
<protein>
    <recommendedName>
        <fullName evidence="13">Polygalacturonase</fullName>
    </recommendedName>
</protein>
<proteinExistence type="inferred from homology"/>
<keyword evidence="6 9" id="KW-0326">Glycosidase</keyword>
<dbReference type="InterPro" id="IPR011050">
    <property type="entry name" value="Pectin_lyase_fold/virulence"/>
</dbReference>
<evidence type="ECO:0000256" key="5">
    <source>
        <dbReference type="ARBA" id="ARBA00022801"/>
    </source>
</evidence>
<evidence type="ECO:0000256" key="4">
    <source>
        <dbReference type="ARBA" id="ARBA00022525"/>
    </source>
</evidence>
<dbReference type="AlphaFoldDB" id="A0ABD3LM13"/>
<evidence type="ECO:0000256" key="8">
    <source>
        <dbReference type="PROSITE-ProRule" id="PRU10052"/>
    </source>
</evidence>
<dbReference type="InterPro" id="IPR000743">
    <property type="entry name" value="Glyco_hydro_28"/>
</dbReference>
<dbReference type="Gene3D" id="2.160.20.10">
    <property type="entry name" value="Single-stranded right-handed beta-helix, Pectin lyase-like"/>
    <property type="match status" value="1"/>
</dbReference>
<evidence type="ECO:0000313" key="12">
    <source>
        <dbReference type="Proteomes" id="UP001634007"/>
    </source>
</evidence>
<evidence type="ECO:0000256" key="10">
    <source>
        <dbReference type="SAM" id="SignalP"/>
    </source>
</evidence>
<dbReference type="Pfam" id="PF00295">
    <property type="entry name" value="Glyco_hydro_28"/>
    <property type="match status" value="1"/>
</dbReference>
<keyword evidence="3" id="KW-0134">Cell wall</keyword>
<organism evidence="11 12">
    <name type="scientific">Eucalyptus globulus</name>
    <name type="common">Tasmanian blue gum</name>
    <dbReference type="NCBI Taxonomy" id="34317"/>
    <lineage>
        <taxon>Eukaryota</taxon>
        <taxon>Viridiplantae</taxon>
        <taxon>Streptophyta</taxon>
        <taxon>Embryophyta</taxon>
        <taxon>Tracheophyta</taxon>
        <taxon>Spermatophyta</taxon>
        <taxon>Magnoliopsida</taxon>
        <taxon>eudicotyledons</taxon>
        <taxon>Gunneridae</taxon>
        <taxon>Pentapetalae</taxon>
        <taxon>rosids</taxon>
        <taxon>malvids</taxon>
        <taxon>Myrtales</taxon>
        <taxon>Myrtaceae</taxon>
        <taxon>Myrtoideae</taxon>
        <taxon>Eucalypteae</taxon>
        <taxon>Eucalyptus</taxon>
    </lineage>
</organism>
<evidence type="ECO:0000256" key="6">
    <source>
        <dbReference type="ARBA" id="ARBA00023295"/>
    </source>
</evidence>
<dbReference type="InterPro" id="IPR012334">
    <property type="entry name" value="Pectin_lyas_fold"/>
</dbReference>
<comment type="similarity">
    <text evidence="2 9">Belongs to the glycosyl hydrolase 28 family.</text>
</comment>
<evidence type="ECO:0000256" key="7">
    <source>
        <dbReference type="ARBA" id="ARBA00023316"/>
    </source>
</evidence>
<keyword evidence="10" id="KW-0732">Signal</keyword>
<sequence>MALTLSSHSTLGVASLLFISFHIAIISSQAAIAATADEYDVVSLGAKPDGVTDSTRAFVAAWLAACSSKKPATISVPPGRFLVGGATFSGPCKNNAIRWRIQGVITAPADYNVLGNVGTWLLFQHVDGMSISGGILDGRGAALWACKASGKNCPSGATTILFSNSRNIVVRKLTSLNSQLFHIVINGCQNVRLQGMKVFASGESPNTDGVHVQLSSGVTIMSSKIGTGDDCVSVGAGTTNLWIENVACGPGHGISIGSLGKDLEEAGVENVTVKNVVFGGTQNGLRIKSWGRPSTGFAKNILFQHAIMSNVKNPIVIDQNYCPNNINCPGQFSGVKISDVTYQDIHGTSATEVAVKFDCSPKNPCTGIRIEDVKITYRNDQQPAQASCVNAGGLAFGLVQPSSCL</sequence>
<feature type="signal peptide" evidence="10">
    <location>
        <begin position="1"/>
        <end position="30"/>
    </location>
</feature>
<evidence type="ECO:0000256" key="3">
    <source>
        <dbReference type="ARBA" id="ARBA00022512"/>
    </source>
</evidence>
<keyword evidence="12" id="KW-1185">Reference proteome</keyword>
<gene>
    <name evidence="11" type="ORF">ACJRO7_000259</name>
</gene>
<comment type="caution">
    <text evidence="11">The sequence shown here is derived from an EMBL/GenBank/DDBJ whole genome shotgun (WGS) entry which is preliminary data.</text>
</comment>
<feature type="chain" id="PRO_5044864514" description="Polygalacturonase" evidence="10">
    <location>
        <begin position="31"/>
        <end position="405"/>
    </location>
</feature>
<dbReference type="GO" id="GO:0071555">
    <property type="term" value="P:cell wall organization"/>
    <property type="evidence" value="ECO:0007669"/>
    <property type="project" value="UniProtKB-KW"/>
</dbReference>